<dbReference type="PANTHER" id="PTHR33446">
    <property type="entry name" value="PROTEIN TONB-RELATED"/>
    <property type="match status" value="1"/>
</dbReference>
<dbReference type="Proteomes" id="UP000501168">
    <property type="component" value="Chromosome"/>
</dbReference>
<dbReference type="GO" id="GO:0015031">
    <property type="term" value="P:protein transport"/>
    <property type="evidence" value="ECO:0007669"/>
    <property type="project" value="UniProtKB-UniRule"/>
</dbReference>
<dbReference type="InterPro" id="IPR037682">
    <property type="entry name" value="TonB_C"/>
</dbReference>
<keyword evidence="5 13" id="KW-1003">Cell membrane</keyword>
<evidence type="ECO:0000256" key="12">
    <source>
        <dbReference type="ARBA" id="ARBA00025849"/>
    </source>
</evidence>
<dbReference type="NCBIfam" id="TIGR01352">
    <property type="entry name" value="tonB_Cterm"/>
    <property type="match status" value="1"/>
</dbReference>
<dbReference type="GO" id="GO:0098797">
    <property type="term" value="C:plasma membrane protein complex"/>
    <property type="evidence" value="ECO:0007669"/>
    <property type="project" value="TreeGrafter"/>
</dbReference>
<keyword evidence="11 13" id="KW-0472">Membrane</keyword>
<evidence type="ECO:0000256" key="11">
    <source>
        <dbReference type="ARBA" id="ARBA00023136"/>
    </source>
</evidence>
<dbReference type="SUPFAM" id="SSF74653">
    <property type="entry name" value="TolA/TonB C-terminal domain"/>
    <property type="match status" value="1"/>
</dbReference>
<dbReference type="PROSITE" id="PS52015">
    <property type="entry name" value="TONB_CTD"/>
    <property type="match status" value="1"/>
</dbReference>
<evidence type="ECO:0000259" key="14">
    <source>
        <dbReference type="PROSITE" id="PS52015"/>
    </source>
</evidence>
<evidence type="ECO:0000256" key="3">
    <source>
        <dbReference type="ARBA" id="ARBA00022362"/>
    </source>
</evidence>
<keyword evidence="8" id="KW-0677">Repeat</keyword>
<dbReference type="InterPro" id="IPR051045">
    <property type="entry name" value="TonB-dependent_transducer"/>
</dbReference>
<dbReference type="InterPro" id="IPR006260">
    <property type="entry name" value="TonB/TolA_C"/>
</dbReference>
<keyword evidence="13" id="KW-0735">Signal-anchor</keyword>
<keyword evidence="4 13" id="KW-0813">Transport</keyword>
<keyword evidence="16" id="KW-1185">Reference proteome</keyword>
<dbReference type="AlphaFoldDB" id="A0A6G9I9A3"/>
<dbReference type="KEGG" id="orb:IPMB12_03375"/>
<keyword evidence="7 13" id="KW-0812">Transmembrane</keyword>
<keyword evidence="10 13" id="KW-1133">Transmembrane helix</keyword>
<dbReference type="InterPro" id="IPR003538">
    <property type="entry name" value="TonB"/>
</dbReference>
<dbReference type="GO" id="GO:0055085">
    <property type="term" value="P:transmembrane transport"/>
    <property type="evidence" value="ECO:0007669"/>
    <property type="project" value="InterPro"/>
</dbReference>
<evidence type="ECO:0000256" key="8">
    <source>
        <dbReference type="ARBA" id="ARBA00022737"/>
    </source>
</evidence>
<dbReference type="PRINTS" id="PR01374">
    <property type="entry name" value="TONBPROTEIN"/>
</dbReference>
<dbReference type="GO" id="GO:0031992">
    <property type="term" value="F:energy transducer activity"/>
    <property type="evidence" value="ECO:0007669"/>
    <property type="project" value="InterPro"/>
</dbReference>
<comment type="subcellular location">
    <subcellularLocation>
        <location evidence="1 13">Cell inner membrane</location>
        <topology evidence="1 13">Single-pass membrane protein</topology>
        <orientation evidence="1 13">Periplasmic side</orientation>
    </subcellularLocation>
</comment>
<evidence type="ECO:0000256" key="4">
    <source>
        <dbReference type="ARBA" id="ARBA00022448"/>
    </source>
</evidence>
<organism evidence="15 16">
    <name type="scientific">Zophobihabitans entericus</name>
    <dbReference type="NCBI Taxonomy" id="1635327"/>
    <lineage>
        <taxon>Bacteria</taxon>
        <taxon>Pseudomonadati</taxon>
        <taxon>Pseudomonadota</taxon>
        <taxon>Gammaproteobacteria</taxon>
        <taxon>Orbales</taxon>
        <taxon>Orbaceae</taxon>
        <taxon>Zophobihabitans</taxon>
    </lineage>
</organism>
<evidence type="ECO:0000256" key="10">
    <source>
        <dbReference type="ARBA" id="ARBA00022989"/>
    </source>
</evidence>
<evidence type="ECO:0000256" key="1">
    <source>
        <dbReference type="ARBA" id="ARBA00004383"/>
    </source>
</evidence>
<feature type="transmembrane region" description="Helical" evidence="13">
    <location>
        <begin position="20"/>
        <end position="38"/>
    </location>
</feature>
<dbReference type="GO" id="GO:0030288">
    <property type="term" value="C:outer membrane-bounded periplasmic space"/>
    <property type="evidence" value="ECO:0007669"/>
    <property type="project" value="InterPro"/>
</dbReference>
<feature type="domain" description="TonB C-terminal" evidence="14">
    <location>
        <begin position="165"/>
        <end position="255"/>
    </location>
</feature>
<accession>A0A6G9I9A3</accession>
<sequence length="256" mass="28354">MKIIEKKTTRKFGTLKAVPFSICGHAALAAALLFSYLFSSNDSIISGEDSIKAIIIDISQMTAAPELSLVEDSMEAPGEAISEPEVIEIVEEKVEEVPSLEEPKIIETPKEVVVETKAEVVVPQVKPPQLKPPVQRASQAQVRQEIDVPNRAEQAVSASSSNNTVYAAKPMPISRRQPEYPRRALDLRIEGRVVVMYDVDEKGNVTNIRIIDAKPGNIFNRSVIRAMNSWRYEAKIATDLTITIIFNQDKSIRLDG</sequence>
<dbReference type="Gene3D" id="3.30.2420.10">
    <property type="entry name" value="TonB"/>
    <property type="match status" value="1"/>
</dbReference>
<dbReference type="Pfam" id="PF03544">
    <property type="entry name" value="TonB_C"/>
    <property type="match status" value="1"/>
</dbReference>
<gene>
    <name evidence="15" type="ORF">IPMB12_03375</name>
</gene>
<name>A0A6G9I9A3_9GAMM</name>
<evidence type="ECO:0000256" key="6">
    <source>
        <dbReference type="ARBA" id="ARBA00022519"/>
    </source>
</evidence>
<evidence type="ECO:0000256" key="2">
    <source>
        <dbReference type="ARBA" id="ARBA00006555"/>
    </source>
</evidence>
<comment type="function">
    <text evidence="13">Interacts with outer membrane receptor proteins that carry out high-affinity binding and energy dependent uptake into the periplasmic space of specific substrates. It could act to transduce energy from the cytoplasmic membrane to specific energy-requiring processes in the outer membrane, resulting in the release into the periplasm of ligands bound by these outer membrane proteins.</text>
</comment>
<protein>
    <recommendedName>
        <fullName evidence="3 13">Protein TonB</fullName>
    </recommendedName>
</protein>
<dbReference type="EMBL" id="CP050253">
    <property type="protein sequence ID" value="QIQ20805.1"/>
    <property type="molecule type" value="Genomic_DNA"/>
</dbReference>
<dbReference type="GO" id="GO:0015891">
    <property type="term" value="P:siderophore transport"/>
    <property type="evidence" value="ECO:0007669"/>
    <property type="project" value="InterPro"/>
</dbReference>
<dbReference type="FunCoup" id="A0A6G9I9A3">
    <property type="interactions" value="14"/>
</dbReference>
<dbReference type="PANTHER" id="PTHR33446:SF8">
    <property type="entry name" value="PROTEIN TONB"/>
    <property type="match status" value="1"/>
</dbReference>
<evidence type="ECO:0000313" key="16">
    <source>
        <dbReference type="Proteomes" id="UP000501168"/>
    </source>
</evidence>
<evidence type="ECO:0000256" key="13">
    <source>
        <dbReference type="RuleBase" id="RU362123"/>
    </source>
</evidence>
<reference evidence="15 16" key="1">
    <citation type="submission" date="2020-03" db="EMBL/GenBank/DDBJ databases">
        <title>Complete genome sequence of Orbus sp. IPMB12 (BCRC 80908).</title>
        <authorList>
            <person name="Lo W.-S."/>
            <person name="Chang T.-H."/>
            <person name="Kuo C.-H."/>
        </authorList>
    </citation>
    <scope>NUCLEOTIDE SEQUENCE [LARGE SCALE GENOMIC DNA]</scope>
    <source>
        <strain evidence="15 16">IPMB12</strain>
    </source>
</reference>
<dbReference type="RefSeq" id="WP_166914955.1">
    <property type="nucleotide sequence ID" value="NZ_CP050253.1"/>
</dbReference>
<evidence type="ECO:0000256" key="9">
    <source>
        <dbReference type="ARBA" id="ARBA00022927"/>
    </source>
</evidence>
<dbReference type="InParanoid" id="A0A6G9I9A3"/>
<proteinExistence type="inferred from homology"/>
<comment type="similarity">
    <text evidence="2 13">Belongs to the TonB family.</text>
</comment>
<keyword evidence="6 13" id="KW-0997">Cell inner membrane</keyword>
<keyword evidence="9 13" id="KW-0653">Protein transport</keyword>
<comment type="subunit">
    <text evidence="12">Homodimer. Forms a complex with the accessory proteins ExbB and ExbD.</text>
</comment>
<evidence type="ECO:0000313" key="15">
    <source>
        <dbReference type="EMBL" id="QIQ20805.1"/>
    </source>
</evidence>
<evidence type="ECO:0000256" key="5">
    <source>
        <dbReference type="ARBA" id="ARBA00022475"/>
    </source>
</evidence>
<evidence type="ECO:0000256" key="7">
    <source>
        <dbReference type="ARBA" id="ARBA00022692"/>
    </source>
</evidence>